<dbReference type="EMBL" id="KN831962">
    <property type="protein sequence ID" value="KIO06697.1"/>
    <property type="molecule type" value="Genomic_DNA"/>
</dbReference>
<reference evidence="2 3" key="1">
    <citation type="submission" date="2014-04" db="EMBL/GenBank/DDBJ databases">
        <authorList>
            <consortium name="DOE Joint Genome Institute"/>
            <person name="Kuo A."/>
            <person name="Kohler A."/>
            <person name="Costa M.D."/>
            <person name="Nagy L.G."/>
            <person name="Floudas D."/>
            <person name="Copeland A."/>
            <person name="Barry K.W."/>
            <person name="Cichocki N."/>
            <person name="Veneault-Fourrey C."/>
            <person name="LaButti K."/>
            <person name="Lindquist E.A."/>
            <person name="Lipzen A."/>
            <person name="Lundell T."/>
            <person name="Morin E."/>
            <person name="Murat C."/>
            <person name="Sun H."/>
            <person name="Tunlid A."/>
            <person name="Henrissat B."/>
            <person name="Grigoriev I.V."/>
            <person name="Hibbett D.S."/>
            <person name="Martin F."/>
            <person name="Nordberg H.P."/>
            <person name="Cantor M.N."/>
            <person name="Hua S.X."/>
        </authorList>
    </citation>
    <scope>NUCLEOTIDE SEQUENCE [LARGE SCALE GENOMIC DNA]</scope>
    <source>
        <strain evidence="2 3">Marx 270</strain>
    </source>
</reference>
<dbReference type="OrthoDB" id="3071436at2759"/>
<feature type="region of interest" description="Disordered" evidence="1">
    <location>
        <begin position="1"/>
        <end position="30"/>
    </location>
</feature>
<dbReference type="AlphaFoldDB" id="A0A0C3KAP2"/>
<proteinExistence type="predicted"/>
<reference evidence="3" key="2">
    <citation type="submission" date="2015-01" db="EMBL/GenBank/DDBJ databases">
        <title>Evolutionary Origins and Diversification of the Mycorrhizal Mutualists.</title>
        <authorList>
            <consortium name="DOE Joint Genome Institute"/>
            <consortium name="Mycorrhizal Genomics Consortium"/>
            <person name="Kohler A."/>
            <person name="Kuo A."/>
            <person name="Nagy L.G."/>
            <person name="Floudas D."/>
            <person name="Copeland A."/>
            <person name="Barry K.W."/>
            <person name="Cichocki N."/>
            <person name="Veneault-Fourrey C."/>
            <person name="LaButti K."/>
            <person name="Lindquist E.A."/>
            <person name="Lipzen A."/>
            <person name="Lundell T."/>
            <person name="Morin E."/>
            <person name="Murat C."/>
            <person name="Riley R."/>
            <person name="Ohm R."/>
            <person name="Sun H."/>
            <person name="Tunlid A."/>
            <person name="Henrissat B."/>
            <person name="Grigoriev I.V."/>
            <person name="Hibbett D.S."/>
            <person name="Martin F."/>
        </authorList>
    </citation>
    <scope>NUCLEOTIDE SEQUENCE [LARGE SCALE GENOMIC DNA]</scope>
    <source>
        <strain evidence="3">Marx 270</strain>
    </source>
</reference>
<evidence type="ECO:0000256" key="1">
    <source>
        <dbReference type="SAM" id="MobiDB-lite"/>
    </source>
</evidence>
<name>A0A0C3KAP2_PISTI</name>
<dbReference type="InParanoid" id="A0A0C3KAP2"/>
<feature type="region of interest" description="Disordered" evidence="1">
    <location>
        <begin position="180"/>
        <end position="213"/>
    </location>
</feature>
<keyword evidence="3" id="KW-1185">Reference proteome</keyword>
<feature type="region of interest" description="Disordered" evidence="1">
    <location>
        <begin position="120"/>
        <end position="162"/>
    </location>
</feature>
<accession>A0A0C3KAP2</accession>
<protein>
    <submittedName>
        <fullName evidence="2">Uncharacterized protein</fullName>
    </submittedName>
</protein>
<sequence length="213" mass="23417">MVDTRASTRRAMRARASSLPPSPLMAQPGADIIDNSPLPKLTPLGSQYSTPIERPVADNVWSYSDMNQLASGPRLESWLTNVPWLEKHLAHSARLENYLAEVPRTETPFTKVSWLENQLTSKSRPMTEGKEPPITGNHKGKGPDPRNWGDLDLSDGEMDPEAQRAALASWNVVNKLVYEGNDDLPEPSQKAVKEGAASNDEDAAQSLANDHPE</sequence>
<dbReference type="HOGENOM" id="CLU_1294875_0_0_1"/>
<dbReference type="Proteomes" id="UP000054217">
    <property type="component" value="Unassembled WGS sequence"/>
</dbReference>
<gene>
    <name evidence="2" type="ORF">M404DRAFT_24397</name>
</gene>
<evidence type="ECO:0000313" key="3">
    <source>
        <dbReference type="Proteomes" id="UP000054217"/>
    </source>
</evidence>
<evidence type="ECO:0000313" key="2">
    <source>
        <dbReference type="EMBL" id="KIO06697.1"/>
    </source>
</evidence>
<organism evidence="2 3">
    <name type="scientific">Pisolithus tinctorius Marx 270</name>
    <dbReference type="NCBI Taxonomy" id="870435"/>
    <lineage>
        <taxon>Eukaryota</taxon>
        <taxon>Fungi</taxon>
        <taxon>Dikarya</taxon>
        <taxon>Basidiomycota</taxon>
        <taxon>Agaricomycotina</taxon>
        <taxon>Agaricomycetes</taxon>
        <taxon>Agaricomycetidae</taxon>
        <taxon>Boletales</taxon>
        <taxon>Sclerodermatineae</taxon>
        <taxon>Pisolithaceae</taxon>
        <taxon>Pisolithus</taxon>
    </lineage>
</organism>